<reference evidence="29" key="1">
    <citation type="submission" date="2011-04" db="EMBL/GenBank/DDBJ databases">
        <title>Complete sequence of Cellvibrio gilvus ATCC 13127.</title>
        <authorList>
            <person name="Lucas S."/>
            <person name="Han J."/>
            <person name="Lapidus A."/>
            <person name="Cheng J.-F."/>
            <person name="Goodwin L."/>
            <person name="Pitluck S."/>
            <person name="Peters L."/>
            <person name="Munk A."/>
            <person name="Detter J.C."/>
            <person name="Han C."/>
            <person name="Tapia R."/>
            <person name="Land M."/>
            <person name="Hauser L."/>
            <person name="Kyrpides N."/>
            <person name="Ivanova N."/>
            <person name="Ovchinnikova G."/>
            <person name="Pagani I."/>
            <person name="Mead D."/>
            <person name="Brumm P."/>
            <person name="Woyke T."/>
        </authorList>
    </citation>
    <scope>NUCLEOTIDE SEQUENCE [LARGE SCALE GENOMIC DNA]</scope>
    <source>
        <strain evidence="29">ATCC 13127 / NRRL B-14078</strain>
    </source>
</reference>
<accession>F8A1E6</accession>
<evidence type="ECO:0000259" key="26">
    <source>
        <dbReference type="PROSITE" id="PS50109"/>
    </source>
</evidence>
<dbReference type="CDD" id="cd06225">
    <property type="entry name" value="HAMP"/>
    <property type="match status" value="1"/>
</dbReference>
<dbReference type="SUPFAM" id="SSF55874">
    <property type="entry name" value="ATPase domain of HSP90 chaperone/DNA topoisomerase II/histidine kinase"/>
    <property type="match status" value="1"/>
</dbReference>
<keyword evidence="19" id="KW-0346">Stress response</keyword>
<dbReference type="KEGG" id="cga:Celgi_2330"/>
<feature type="transmembrane region" description="Helical" evidence="25">
    <location>
        <begin position="45"/>
        <end position="64"/>
    </location>
</feature>
<evidence type="ECO:0000256" key="15">
    <source>
        <dbReference type="ARBA" id="ARBA00022842"/>
    </source>
</evidence>
<dbReference type="InterPro" id="IPR036890">
    <property type="entry name" value="HATPase_C_sf"/>
</dbReference>
<evidence type="ECO:0000256" key="18">
    <source>
        <dbReference type="ARBA" id="ARBA00023012"/>
    </source>
</evidence>
<evidence type="ECO:0000256" key="13">
    <source>
        <dbReference type="ARBA" id="ARBA00022801"/>
    </source>
</evidence>
<proteinExistence type="predicted"/>
<dbReference type="GO" id="GO:0005886">
    <property type="term" value="C:plasma membrane"/>
    <property type="evidence" value="ECO:0007669"/>
    <property type="project" value="UniProtKB-SubCell"/>
</dbReference>
<dbReference type="FunFam" id="3.30.565.10:FF:000006">
    <property type="entry name" value="Sensor histidine kinase WalK"/>
    <property type="match status" value="1"/>
</dbReference>
<evidence type="ECO:0000256" key="17">
    <source>
        <dbReference type="ARBA" id="ARBA00022989"/>
    </source>
</evidence>
<dbReference type="CDD" id="cd00075">
    <property type="entry name" value="HATPase"/>
    <property type="match status" value="1"/>
</dbReference>
<evidence type="ECO:0000256" key="11">
    <source>
        <dbReference type="ARBA" id="ARBA00022741"/>
    </source>
</evidence>
<dbReference type="CDD" id="cd00082">
    <property type="entry name" value="HisKA"/>
    <property type="match status" value="1"/>
</dbReference>
<evidence type="ECO:0000256" key="21">
    <source>
        <dbReference type="ARBA" id="ARBA00023136"/>
    </source>
</evidence>
<evidence type="ECO:0000313" key="29">
    <source>
        <dbReference type="Proteomes" id="UP000000485"/>
    </source>
</evidence>
<dbReference type="InterPro" id="IPR003594">
    <property type="entry name" value="HATPase_dom"/>
</dbReference>
<dbReference type="Pfam" id="PF00512">
    <property type="entry name" value="HisKA"/>
    <property type="match status" value="1"/>
</dbReference>
<keyword evidence="21 25" id="KW-0472">Membrane</keyword>
<dbReference type="Gene3D" id="6.10.340.10">
    <property type="match status" value="1"/>
</dbReference>
<dbReference type="InterPro" id="IPR004358">
    <property type="entry name" value="Sig_transdc_His_kin-like_C"/>
</dbReference>
<keyword evidence="10 25" id="KW-0812">Transmembrane</keyword>
<feature type="domain" description="HAMP" evidence="27">
    <location>
        <begin position="90"/>
        <end position="142"/>
    </location>
</feature>
<dbReference type="SUPFAM" id="SSF47384">
    <property type="entry name" value="Homodimeric domain of signal transducing histidine kinase"/>
    <property type="match status" value="1"/>
</dbReference>
<comment type="cofactor">
    <cofactor evidence="3">
        <name>Mg(2+)</name>
        <dbReference type="ChEBI" id="CHEBI:18420"/>
    </cofactor>
</comment>
<evidence type="ECO:0000256" key="6">
    <source>
        <dbReference type="ARBA" id="ARBA00012438"/>
    </source>
</evidence>
<keyword evidence="20" id="KW-0843">Virulence</keyword>
<feature type="transmembrane region" description="Helical" evidence="25">
    <location>
        <begin position="76"/>
        <end position="96"/>
    </location>
</feature>
<dbReference type="Gene3D" id="3.30.565.10">
    <property type="entry name" value="Histidine kinase-like ATPase, C-terminal domain"/>
    <property type="match status" value="1"/>
</dbReference>
<dbReference type="Gene3D" id="1.10.287.130">
    <property type="match status" value="1"/>
</dbReference>
<dbReference type="GO" id="GO:0000155">
    <property type="term" value="F:phosphorelay sensor kinase activity"/>
    <property type="evidence" value="ECO:0007669"/>
    <property type="project" value="InterPro"/>
</dbReference>
<keyword evidence="22" id="KW-0464">Manganese</keyword>
<evidence type="ECO:0000259" key="27">
    <source>
        <dbReference type="PROSITE" id="PS50885"/>
    </source>
</evidence>
<comment type="cofactor">
    <cofactor evidence="4">
        <name>a divalent metal cation</name>
        <dbReference type="ChEBI" id="CHEBI:60240"/>
    </cofactor>
</comment>
<evidence type="ECO:0000256" key="4">
    <source>
        <dbReference type="ARBA" id="ARBA00001968"/>
    </source>
</evidence>
<dbReference type="Proteomes" id="UP000000485">
    <property type="component" value="Chromosome"/>
</dbReference>
<keyword evidence="18" id="KW-0902">Two-component regulatory system</keyword>
<dbReference type="GO" id="GO:0005509">
    <property type="term" value="F:calcium ion binding"/>
    <property type="evidence" value="ECO:0007669"/>
    <property type="project" value="UniProtKB-ARBA"/>
</dbReference>
<dbReference type="SMART" id="SM00388">
    <property type="entry name" value="HisKA"/>
    <property type="match status" value="1"/>
</dbReference>
<evidence type="ECO:0000256" key="1">
    <source>
        <dbReference type="ARBA" id="ARBA00000085"/>
    </source>
</evidence>
<evidence type="ECO:0000256" key="20">
    <source>
        <dbReference type="ARBA" id="ARBA00023026"/>
    </source>
</evidence>
<evidence type="ECO:0000256" key="2">
    <source>
        <dbReference type="ARBA" id="ARBA00001936"/>
    </source>
</evidence>
<dbReference type="RefSeq" id="WP_013884348.1">
    <property type="nucleotide sequence ID" value="NC_015671.1"/>
</dbReference>
<evidence type="ECO:0000256" key="24">
    <source>
        <dbReference type="ARBA" id="ARBA00041776"/>
    </source>
</evidence>
<evidence type="ECO:0000256" key="8">
    <source>
        <dbReference type="ARBA" id="ARBA00022553"/>
    </source>
</evidence>
<dbReference type="InterPro" id="IPR003660">
    <property type="entry name" value="HAMP_dom"/>
</dbReference>
<dbReference type="InterPro" id="IPR003661">
    <property type="entry name" value="HisK_dim/P_dom"/>
</dbReference>
<dbReference type="PANTHER" id="PTHR44936">
    <property type="entry name" value="SENSOR PROTEIN CREC"/>
    <property type="match status" value="1"/>
</dbReference>
<dbReference type="InterPro" id="IPR036097">
    <property type="entry name" value="HisK_dim/P_sf"/>
</dbReference>
<keyword evidence="29" id="KW-1185">Reference proteome</keyword>
<keyword evidence="14" id="KW-0067">ATP-binding</keyword>
<keyword evidence="11" id="KW-0547">Nucleotide-binding</keyword>
<evidence type="ECO:0000313" key="28">
    <source>
        <dbReference type="EMBL" id="AEI12830.1"/>
    </source>
</evidence>
<comment type="subcellular location">
    <subcellularLocation>
        <location evidence="5">Cell membrane</location>
        <topology evidence="5">Multi-pass membrane protein</topology>
    </subcellularLocation>
</comment>
<keyword evidence="9" id="KW-0808">Transferase</keyword>
<keyword evidence="12 28" id="KW-0418">Kinase</keyword>
<sequence length="379" mass="41011">MTDPDTAPLPGGRYEVPRHVRGDSVRLRLTDVRPLDRFRSIKIKLGVLVAATVTLASFVTWLGLSHQLGPSRTLPLAIIVSLVLTQLLARGMTSPLREMTFAARRMAGGDYSLRVRATSNDEVGQLAEAFNTMSDDLQQADAFRRELVANVSHELRTPVTALQAQLENIVDGVTDPDPATMEAALAQTERLGRLVTYLLDLSRLEAGDVPLEITQVRLTDFLQEAADGAALVGAAKRLRFPVVVDPPDLVVPADPERLHQVVANLVNNAVRHSPEDDEVRLEASRVGAQVRIDVVDHGPGISPDQRAHVFERFVRGNTPAATGQVSTGGTGLGLAIVRWAVELHGGRIEVADVADGCTMRVTLPGYPQAPTGRALFHRT</sequence>
<evidence type="ECO:0000256" key="14">
    <source>
        <dbReference type="ARBA" id="ARBA00022840"/>
    </source>
</evidence>
<dbReference type="GO" id="GO:0004721">
    <property type="term" value="F:phosphoprotein phosphatase activity"/>
    <property type="evidence" value="ECO:0007669"/>
    <property type="project" value="UniProtKB-KW"/>
</dbReference>
<organism evidence="28 29">
    <name type="scientific">Cellulomonas gilvus (strain ATCC 13127 / NRRL B-14078)</name>
    <name type="common">Cellvibrio gilvus</name>
    <dbReference type="NCBI Taxonomy" id="593907"/>
    <lineage>
        <taxon>Bacteria</taxon>
        <taxon>Bacillati</taxon>
        <taxon>Actinomycetota</taxon>
        <taxon>Actinomycetes</taxon>
        <taxon>Micrococcales</taxon>
        <taxon>Cellulomonadaceae</taxon>
        <taxon>Cellulomonas</taxon>
    </lineage>
</organism>
<dbReference type="HOGENOM" id="CLU_000445_89_3_11"/>
<dbReference type="eggNOG" id="COG5002">
    <property type="taxonomic scope" value="Bacteria"/>
</dbReference>
<dbReference type="GO" id="GO:0005524">
    <property type="term" value="F:ATP binding"/>
    <property type="evidence" value="ECO:0007669"/>
    <property type="project" value="UniProtKB-KW"/>
</dbReference>
<evidence type="ECO:0000256" key="23">
    <source>
        <dbReference type="ARBA" id="ARBA00040454"/>
    </source>
</evidence>
<comment type="cofactor">
    <cofactor evidence="2">
        <name>Mn(2+)</name>
        <dbReference type="ChEBI" id="CHEBI:29035"/>
    </cofactor>
</comment>
<comment type="catalytic activity">
    <reaction evidence="1">
        <text>ATP + protein L-histidine = ADP + protein N-phospho-L-histidine.</text>
        <dbReference type="EC" id="2.7.13.3"/>
    </reaction>
</comment>
<keyword evidence="8" id="KW-0597">Phosphoprotein</keyword>
<protein>
    <recommendedName>
        <fullName evidence="23">Signal transduction histidine-protein kinase/phosphatase MprB</fullName>
        <ecNumber evidence="6">2.7.13.3</ecNumber>
    </recommendedName>
    <alternativeName>
        <fullName evidence="24">Mycobacterial persistence regulator B</fullName>
    </alternativeName>
</protein>
<dbReference type="FunFam" id="1.10.287.130:FF:000001">
    <property type="entry name" value="Two-component sensor histidine kinase"/>
    <property type="match status" value="1"/>
</dbReference>
<keyword evidence="16" id="KW-0904">Protein phosphatase</keyword>
<dbReference type="PANTHER" id="PTHR44936:SF9">
    <property type="entry name" value="SENSOR PROTEIN CREC"/>
    <property type="match status" value="1"/>
</dbReference>
<evidence type="ECO:0000256" key="25">
    <source>
        <dbReference type="SAM" id="Phobius"/>
    </source>
</evidence>
<keyword evidence="15" id="KW-0460">Magnesium</keyword>
<evidence type="ECO:0000256" key="19">
    <source>
        <dbReference type="ARBA" id="ARBA00023016"/>
    </source>
</evidence>
<dbReference type="InterPro" id="IPR050980">
    <property type="entry name" value="2C_sensor_his_kinase"/>
</dbReference>
<name>F8A1E6_CELGA</name>
<dbReference type="InterPro" id="IPR005467">
    <property type="entry name" value="His_kinase_dom"/>
</dbReference>
<evidence type="ECO:0000256" key="3">
    <source>
        <dbReference type="ARBA" id="ARBA00001946"/>
    </source>
</evidence>
<dbReference type="SUPFAM" id="SSF158472">
    <property type="entry name" value="HAMP domain-like"/>
    <property type="match status" value="1"/>
</dbReference>
<evidence type="ECO:0000256" key="22">
    <source>
        <dbReference type="ARBA" id="ARBA00023211"/>
    </source>
</evidence>
<dbReference type="STRING" id="593907.Celgi_2330"/>
<evidence type="ECO:0000256" key="5">
    <source>
        <dbReference type="ARBA" id="ARBA00004651"/>
    </source>
</evidence>
<evidence type="ECO:0000256" key="9">
    <source>
        <dbReference type="ARBA" id="ARBA00022679"/>
    </source>
</evidence>
<dbReference type="PRINTS" id="PR00344">
    <property type="entry name" value="BCTRLSENSOR"/>
</dbReference>
<keyword evidence="17 25" id="KW-1133">Transmembrane helix</keyword>
<dbReference type="Pfam" id="PF02518">
    <property type="entry name" value="HATPase_c"/>
    <property type="match status" value="1"/>
</dbReference>
<evidence type="ECO:0000256" key="10">
    <source>
        <dbReference type="ARBA" id="ARBA00022692"/>
    </source>
</evidence>
<dbReference type="PROSITE" id="PS50109">
    <property type="entry name" value="HIS_KIN"/>
    <property type="match status" value="1"/>
</dbReference>
<dbReference type="PROSITE" id="PS50885">
    <property type="entry name" value="HAMP"/>
    <property type="match status" value="1"/>
</dbReference>
<evidence type="ECO:0000256" key="12">
    <source>
        <dbReference type="ARBA" id="ARBA00022777"/>
    </source>
</evidence>
<evidence type="ECO:0000256" key="7">
    <source>
        <dbReference type="ARBA" id="ARBA00022475"/>
    </source>
</evidence>
<dbReference type="SMART" id="SM00304">
    <property type="entry name" value="HAMP"/>
    <property type="match status" value="1"/>
</dbReference>
<dbReference type="EC" id="2.7.13.3" evidence="6"/>
<keyword evidence="13" id="KW-0378">Hydrolase</keyword>
<gene>
    <name evidence="28" type="ordered locus">Celgi_2330</name>
</gene>
<dbReference type="EMBL" id="CP002665">
    <property type="protein sequence ID" value="AEI12830.1"/>
    <property type="molecule type" value="Genomic_DNA"/>
</dbReference>
<dbReference type="SMART" id="SM00387">
    <property type="entry name" value="HATPase_c"/>
    <property type="match status" value="1"/>
</dbReference>
<dbReference type="Pfam" id="PF00672">
    <property type="entry name" value="HAMP"/>
    <property type="match status" value="1"/>
</dbReference>
<evidence type="ECO:0000256" key="16">
    <source>
        <dbReference type="ARBA" id="ARBA00022912"/>
    </source>
</evidence>
<dbReference type="AlphaFoldDB" id="F8A1E6"/>
<keyword evidence="7" id="KW-1003">Cell membrane</keyword>
<feature type="domain" description="Histidine kinase" evidence="26">
    <location>
        <begin position="150"/>
        <end position="367"/>
    </location>
</feature>